<dbReference type="Proteomes" id="UP001412067">
    <property type="component" value="Unassembled WGS sequence"/>
</dbReference>
<accession>A0ABR2LEM0</accession>
<evidence type="ECO:0000313" key="3">
    <source>
        <dbReference type="Proteomes" id="UP001412067"/>
    </source>
</evidence>
<reference evidence="2 3" key="1">
    <citation type="journal article" date="2022" name="Nat. Plants">
        <title>Genomes of leafy and leafless Platanthera orchids illuminate the evolution of mycoheterotrophy.</title>
        <authorList>
            <person name="Li M.H."/>
            <person name="Liu K.W."/>
            <person name="Li Z."/>
            <person name="Lu H.C."/>
            <person name="Ye Q.L."/>
            <person name="Zhang D."/>
            <person name="Wang J.Y."/>
            <person name="Li Y.F."/>
            <person name="Zhong Z.M."/>
            <person name="Liu X."/>
            <person name="Yu X."/>
            <person name="Liu D.K."/>
            <person name="Tu X.D."/>
            <person name="Liu B."/>
            <person name="Hao Y."/>
            <person name="Liao X.Y."/>
            <person name="Jiang Y.T."/>
            <person name="Sun W.H."/>
            <person name="Chen J."/>
            <person name="Chen Y.Q."/>
            <person name="Ai Y."/>
            <person name="Zhai J.W."/>
            <person name="Wu S.S."/>
            <person name="Zhou Z."/>
            <person name="Hsiao Y.Y."/>
            <person name="Wu W.L."/>
            <person name="Chen Y.Y."/>
            <person name="Lin Y.F."/>
            <person name="Hsu J.L."/>
            <person name="Li C.Y."/>
            <person name="Wang Z.W."/>
            <person name="Zhao X."/>
            <person name="Zhong W.Y."/>
            <person name="Ma X.K."/>
            <person name="Ma L."/>
            <person name="Huang J."/>
            <person name="Chen G.Z."/>
            <person name="Huang M.Z."/>
            <person name="Huang L."/>
            <person name="Peng D.H."/>
            <person name="Luo Y.B."/>
            <person name="Zou S.Q."/>
            <person name="Chen S.P."/>
            <person name="Lan S."/>
            <person name="Tsai W.C."/>
            <person name="Van de Peer Y."/>
            <person name="Liu Z.J."/>
        </authorList>
    </citation>
    <scope>NUCLEOTIDE SEQUENCE [LARGE SCALE GENOMIC DNA]</scope>
    <source>
        <strain evidence="2">Lor288</strain>
    </source>
</reference>
<evidence type="ECO:0000256" key="1">
    <source>
        <dbReference type="SAM" id="MobiDB-lite"/>
    </source>
</evidence>
<organism evidence="2 3">
    <name type="scientific">Platanthera guangdongensis</name>
    <dbReference type="NCBI Taxonomy" id="2320717"/>
    <lineage>
        <taxon>Eukaryota</taxon>
        <taxon>Viridiplantae</taxon>
        <taxon>Streptophyta</taxon>
        <taxon>Embryophyta</taxon>
        <taxon>Tracheophyta</taxon>
        <taxon>Spermatophyta</taxon>
        <taxon>Magnoliopsida</taxon>
        <taxon>Liliopsida</taxon>
        <taxon>Asparagales</taxon>
        <taxon>Orchidaceae</taxon>
        <taxon>Orchidoideae</taxon>
        <taxon>Orchideae</taxon>
        <taxon>Orchidinae</taxon>
        <taxon>Platanthera</taxon>
    </lineage>
</organism>
<comment type="caution">
    <text evidence="2">The sequence shown here is derived from an EMBL/GenBank/DDBJ whole genome shotgun (WGS) entry which is preliminary data.</text>
</comment>
<sequence length="331" mass="35980">MRFFQVVGAMADTPAELTVKTARILDLMKKRPSVFPRAHSGNKIRISKTKKTSPNSMGERVRGGSLVSSGEPPTGEVLVSLVLEGEAALTRVEAQAQDHPKPASRVFPANEARVEPSMSLHLAEVPVHFAPLRPAPVIMALSLSRGEDTLPLHAPVGRTTSTGVAFMDAFGTPLGEFQARLATAYLELEAKVDRLAACESNRHLSMLEGPGYSGGPRVNTQMGIVLNRLCRDPGLRGLAELQYSRKEPWRASIRDLGRLLAYCAIKGKNLPMVSNRITHTLTICSRPAGGESLGMLSYVASTKGYSLFGLGHSSLWLYLVLPAWPRWIHPQ</sequence>
<name>A0ABR2LEM0_9ASPA</name>
<gene>
    <name evidence="2" type="ORF">KSP40_PGU015850</name>
</gene>
<evidence type="ECO:0000313" key="2">
    <source>
        <dbReference type="EMBL" id="KAK8938174.1"/>
    </source>
</evidence>
<keyword evidence="3" id="KW-1185">Reference proteome</keyword>
<dbReference type="EMBL" id="JBBWWR010000021">
    <property type="protein sequence ID" value="KAK8938174.1"/>
    <property type="molecule type" value="Genomic_DNA"/>
</dbReference>
<proteinExistence type="predicted"/>
<protein>
    <submittedName>
        <fullName evidence="2">Uncharacterized protein</fullName>
    </submittedName>
</protein>
<feature type="region of interest" description="Disordered" evidence="1">
    <location>
        <begin position="48"/>
        <end position="70"/>
    </location>
</feature>